<dbReference type="InterPro" id="IPR023198">
    <property type="entry name" value="PGP-like_dom2"/>
</dbReference>
<dbReference type="InterPro" id="IPR036412">
    <property type="entry name" value="HAD-like_sf"/>
</dbReference>
<gene>
    <name evidence="1" type="ORF">QDX21_02635</name>
</gene>
<dbReference type="SUPFAM" id="SSF56784">
    <property type="entry name" value="HAD-like"/>
    <property type="match status" value="1"/>
</dbReference>
<evidence type="ECO:0000313" key="2">
    <source>
        <dbReference type="Proteomes" id="UP001224674"/>
    </source>
</evidence>
<proteinExistence type="predicted"/>
<accession>A0AAJ6AHV6</accession>
<dbReference type="InterPro" id="IPR041492">
    <property type="entry name" value="HAD_2"/>
</dbReference>
<protein>
    <submittedName>
        <fullName evidence="1">HAD family phosphatase</fullName>
    </submittedName>
</protein>
<dbReference type="AlphaFoldDB" id="A0AAJ6AHV6"/>
<name>A0AAJ6AHV6_9MICC</name>
<reference evidence="1 2" key="1">
    <citation type="submission" date="2023-03" db="EMBL/GenBank/DDBJ databases">
        <title>Complete genome sequences of several Auritidibacter ignavus strains isolated from ear infections.</title>
        <authorList>
            <person name="Baehr T."/>
            <person name="Baumhoegger A.M."/>
        </authorList>
    </citation>
    <scope>NUCLEOTIDE SEQUENCE [LARGE SCALE GENOMIC DNA]</scope>
    <source>
        <strain evidence="1 2">BABAE-6</strain>
    </source>
</reference>
<dbReference type="Proteomes" id="UP001224674">
    <property type="component" value="Chromosome"/>
</dbReference>
<keyword evidence="2" id="KW-1185">Reference proteome</keyword>
<dbReference type="Gene3D" id="1.10.150.240">
    <property type="entry name" value="Putative phosphatase, domain 2"/>
    <property type="match status" value="1"/>
</dbReference>
<sequence>MTDTNRCDIPPRALQAVLWDMDGTLVDTEPAWNAAHAAILAEHGVEFTDELAHRLQGQTMAATAEIFSSLGVQIPAEELTRMEYERVTAQVVGHAPLTPGAADLLADLNKRAVLHAVVSASFTSLIESVLSAVPNHGFTATVGGDQVTHGKPDPEPYLTAVARLGLDRAAESGRVVVLEDSVPGILSGLSAGLPTVAIRRTGSVPLPDQITEHRLARSGKLLVVNSLTEVSYQRLQDWVAPS</sequence>
<dbReference type="SFLD" id="SFLDS00003">
    <property type="entry name" value="Haloacid_Dehalogenase"/>
    <property type="match status" value="1"/>
</dbReference>
<evidence type="ECO:0000313" key="1">
    <source>
        <dbReference type="EMBL" id="WGH93711.1"/>
    </source>
</evidence>
<dbReference type="PANTHER" id="PTHR18901:SF38">
    <property type="entry name" value="PSEUDOURIDINE-5'-PHOSPHATASE"/>
    <property type="match status" value="1"/>
</dbReference>
<dbReference type="InterPro" id="IPR023214">
    <property type="entry name" value="HAD_sf"/>
</dbReference>
<dbReference type="PANTHER" id="PTHR18901">
    <property type="entry name" value="2-DEOXYGLUCOSE-6-PHOSPHATE PHOSPHATASE 2"/>
    <property type="match status" value="1"/>
</dbReference>
<dbReference type="RefSeq" id="WP_110100567.1">
    <property type="nucleotide sequence ID" value="NZ_CP122562.1"/>
</dbReference>
<dbReference type="Gene3D" id="3.40.50.1000">
    <property type="entry name" value="HAD superfamily/HAD-like"/>
    <property type="match status" value="1"/>
</dbReference>
<dbReference type="Pfam" id="PF13419">
    <property type="entry name" value="HAD_2"/>
    <property type="match status" value="1"/>
</dbReference>
<dbReference type="EMBL" id="CP122566">
    <property type="protein sequence ID" value="WGH93711.1"/>
    <property type="molecule type" value="Genomic_DNA"/>
</dbReference>
<organism evidence="1 2">
    <name type="scientific">Auritidibacter ignavus</name>
    <dbReference type="NCBI Taxonomy" id="678932"/>
    <lineage>
        <taxon>Bacteria</taxon>
        <taxon>Bacillati</taxon>
        <taxon>Actinomycetota</taxon>
        <taxon>Actinomycetes</taxon>
        <taxon>Micrococcales</taxon>
        <taxon>Micrococcaceae</taxon>
        <taxon>Auritidibacter</taxon>
    </lineage>
</organism>
<dbReference type="SFLD" id="SFLDG01129">
    <property type="entry name" value="C1.5:_HAD__Beta-PGM__Phosphata"/>
    <property type="match status" value="1"/>
</dbReference>